<sequence>MYLLAICFITNKLALNKNILSVLFCLSAGLFFFLMFQHLQAPAVDCEALMEMICGRCMTRAPFLQTYAAHFAVSPVKKESLCKEQTNADMMTEEKGKCSYGQQEETTAGAAGRTSSPDSVPAHSRVTECVLNELKAKDAASARAGAVFWPYFWRAKLCTCTDCKVGFSFQYEV</sequence>
<dbReference type="Ensembl" id="ENSSRHT00000011518.1">
    <property type="protein sequence ID" value="ENSSRHP00000011091.1"/>
    <property type="gene ID" value="ENSSRHG00000006473.1"/>
</dbReference>
<dbReference type="PANTHER" id="PTHR13513">
    <property type="entry name" value="E3 UBIQUITIN-PROTEIN LIGASE UBR7"/>
    <property type="match status" value="1"/>
</dbReference>
<dbReference type="GO" id="GO:0005737">
    <property type="term" value="C:cytoplasm"/>
    <property type="evidence" value="ECO:0007669"/>
    <property type="project" value="TreeGrafter"/>
</dbReference>
<dbReference type="AlphaFoldDB" id="A0A673GFL8"/>
<organism evidence="1 2">
    <name type="scientific">Sinocyclocheilus rhinocerous</name>
    <dbReference type="NCBI Taxonomy" id="307959"/>
    <lineage>
        <taxon>Eukaryota</taxon>
        <taxon>Metazoa</taxon>
        <taxon>Chordata</taxon>
        <taxon>Craniata</taxon>
        <taxon>Vertebrata</taxon>
        <taxon>Euteleostomi</taxon>
        <taxon>Actinopterygii</taxon>
        <taxon>Neopterygii</taxon>
        <taxon>Teleostei</taxon>
        <taxon>Ostariophysi</taxon>
        <taxon>Cypriniformes</taxon>
        <taxon>Cyprinidae</taxon>
        <taxon>Cyprininae</taxon>
        <taxon>Sinocyclocheilus</taxon>
    </lineage>
</organism>
<evidence type="ECO:0000313" key="1">
    <source>
        <dbReference type="Ensembl" id="ENSSRHP00000011091.1"/>
    </source>
</evidence>
<dbReference type="InterPro" id="IPR040204">
    <property type="entry name" value="UBR7"/>
</dbReference>
<proteinExistence type="predicted"/>
<evidence type="ECO:0000313" key="2">
    <source>
        <dbReference type="Proteomes" id="UP000472270"/>
    </source>
</evidence>
<dbReference type="GO" id="GO:0008270">
    <property type="term" value="F:zinc ion binding"/>
    <property type="evidence" value="ECO:0007669"/>
    <property type="project" value="InterPro"/>
</dbReference>
<reference evidence="1" key="1">
    <citation type="submission" date="2025-08" db="UniProtKB">
        <authorList>
            <consortium name="Ensembl"/>
        </authorList>
    </citation>
    <scope>IDENTIFICATION</scope>
</reference>
<protein>
    <submittedName>
        <fullName evidence="1">Uncharacterized protein</fullName>
    </submittedName>
</protein>
<dbReference type="GO" id="GO:0061630">
    <property type="term" value="F:ubiquitin protein ligase activity"/>
    <property type="evidence" value="ECO:0007669"/>
    <property type="project" value="InterPro"/>
</dbReference>
<name>A0A673GFL8_9TELE</name>
<accession>A0A673GFL8</accession>
<dbReference type="Proteomes" id="UP000472270">
    <property type="component" value="Unassembled WGS sequence"/>
</dbReference>
<keyword evidence="2" id="KW-1185">Reference proteome</keyword>
<dbReference type="PANTHER" id="PTHR13513:SF9">
    <property type="entry name" value="E3 UBIQUITIN-PROTEIN LIGASE UBR7-RELATED"/>
    <property type="match status" value="1"/>
</dbReference>
<reference evidence="1" key="2">
    <citation type="submission" date="2025-09" db="UniProtKB">
        <authorList>
            <consortium name="Ensembl"/>
        </authorList>
    </citation>
    <scope>IDENTIFICATION</scope>
</reference>